<feature type="transmembrane region" description="Helical" evidence="7">
    <location>
        <begin position="101"/>
        <end position="118"/>
    </location>
</feature>
<feature type="transmembrane region" description="Helical" evidence="7">
    <location>
        <begin position="259"/>
        <end position="278"/>
    </location>
</feature>
<evidence type="ECO:0000256" key="4">
    <source>
        <dbReference type="ARBA" id="ARBA00022692"/>
    </source>
</evidence>
<evidence type="ECO:0000256" key="6">
    <source>
        <dbReference type="ARBA" id="ARBA00023136"/>
    </source>
</evidence>
<feature type="compositionally biased region" description="Low complexity" evidence="8">
    <location>
        <begin position="345"/>
        <end position="355"/>
    </location>
</feature>
<dbReference type="Pfam" id="PF01790">
    <property type="entry name" value="LGT"/>
    <property type="match status" value="1"/>
</dbReference>
<comment type="caution">
    <text evidence="9">The sequence shown here is derived from an EMBL/GenBank/DDBJ whole genome shotgun (WGS) entry which is preliminary data.</text>
</comment>
<feature type="compositionally biased region" description="Basic and acidic residues" evidence="8">
    <location>
        <begin position="332"/>
        <end position="344"/>
    </location>
</feature>
<dbReference type="PANTHER" id="PTHR30589">
    <property type="entry name" value="PROLIPOPROTEIN DIACYLGLYCERYL TRANSFERASE"/>
    <property type="match status" value="1"/>
</dbReference>
<comment type="catalytic activity">
    <reaction evidence="7">
        <text>L-cysteinyl-[prolipoprotein] + a 1,2-diacyl-sn-glycero-3-phospho-(1'-sn-glycerol) = an S-1,2-diacyl-sn-glyceryl-L-cysteinyl-[prolipoprotein] + sn-glycerol 1-phosphate + H(+)</text>
        <dbReference type="Rhea" id="RHEA:56712"/>
        <dbReference type="Rhea" id="RHEA-COMP:14679"/>
        <dbReference type="Rhea" id="RHEA-COMP:14680"/>
        <dbReference type="ChEBI" id="CHEBI:15378"/>
        <dbReference type="ChEBI" id="CHEBI:29950"/>
        <dbReference type="ChEBI" id="CHEBI:57685"/>
        <dbReference type="ChEBI" id="CHEBI:64716"/>
        <dbReference type="ChEBI" id="CHEBI:140658"/>
        <dbReference type="EC" id="2.5.1.145"/>
    </reaction>
</comment>
<dbReference type="EC" id="2.5.1.145" evidence="7"/>
<feature type="transmembrane region" description="Helical" evidence="7">
    <location>
        <begin position="222"/>
        <end position="239"/>
    </location>
</feature>
<protein>
    <recommendedName>
        <fullName evidence="7">Phosphatidylglycerol--prolipoprotein diacylglyceryl transferase</fullName>
        <ecNumber evidence="7">2.5.1.145</ecNumber>
    </recommendedName>
</protein>
<keyword evidence="4 7" id="KW-0812">Transmembrane</keyword>
<dbReference type="InterPro" id="IPR001640">
    <property type="entry name" value="Lgt"/>
</dbReference>
<evidence type="ECO:0000256" key="2">
    <source>
        <dbReference type="ARBA" id="ARBA00022475"/>
    </source>
</evidence>
<evidence type="ECO:0000256" key="7">
    <source>
        <dbReference type="HAMAP-Rule" id="MF_01147"/>
    </source>
</evidence>
<sequence>MTYHVQFPGLGLELTLNRVAFSIGGFDVYWYGIIIAAGMLLAMLFAFRYAVDFGIDADRLVDVVLVGTVAAIICARAYYVIFAPFEYESFWQMIDIREGGLAIYGGVLGAFIFGGLAAKWRKVPILPMFDLVGICFLIGQGIGRWANFINQEAFGTNTTLPWGMYSEGTERYLAGVQSTLAAEGITVDPSLPVHPTFLYESLWCLAGFVILALFMKRRRFHGQLFLSYIIWYGIGRFWIEGLRTDSLMVTDTLRTSQLVALISVAAAVILMVAGLNHAKGKQLTVPLAVASIKMADGPIAVIPGSLPASASHAEFVKATAEMNRTIAEMAEKDHGEKADGDNTEAKASVAEAAAQPDEEPAPAEEKAPETPADTEPADSAEDTASAAADKSRDTEEEAPHAGTDH</sequence>
<dbReference type="NCBIfam" id="TIGR00544">
    <property type="entry name" value="lgt"/>
    <property type="match status" value="1"/>
</dbReference>
<evidence type="ECO:0000256" key="5">
    <source>
        <dbReference type="ARBA" id="ARBA00022989"/>
    </source>
</evidence>
<evidence type="ECO:0000313" key="10">
    <source>
        <dbReference type="Proteomes" id="UP000768567"/>
    </source>
</evidence>
<evidence type="ECO:0000256" key="1">
    <source>
        <dbReference type="ARBA" id="ARBA00007150"/>
    </source>
</evidence>
<keyword evidence="2 7" id="KW-1003">Cell membrane</keyword>
<comment type="function">
    <text evidence="7">Catalyzes the transfer of the diacylglyceryl group from phosphatidylglycerol to the sulfhydryl group of the N-terminal cysteine of a prolipoprotein, the first step in the formation of mature lipoproteins.</text>
</comment>
<keyword evidence="5 7" id="KW-1133">Transmembrane helix</keyword>
<evidence type="ECO:0000313" key="9">
    <source>
        <dbReference type="EMBL" id="MBE5038051.1"/>
    </source>
</evidence>
<keyword evidence="3 7" id="KW-0808">Transferase</keyword>
<comment type="pathway">
    <text evidence="7">Protein modification; lipoprotein biosynthesis (diacylglyceryl transfer).</text>
</comment>
<evidence type="ECO:0000256" key="8">
    <source>
        <dbReference type="SAM" id="MobiDB-lite"/>
    </source>
</evidence>
<dbReference type="RefSeq" id="WP_193501926.1">
    <property type="nucleotide sequence ID" value="NZ_JADCKC010000003.1"/>
</dbReference>
<proteinExistence type="inferred from homology"/>
<evidence type="ECO:0000256" key="3">
    <source>
        <dbReference type="ARBA" id="ARBA00022679"/>
    </source>
</evidence>
<dbReference type="HAMAP" id="MF_01147">
    <property type="entry name" value="Lgt"/>
    <property type="match status" value="1"/>
</dbReference>
<feature type="transmembrane region" description="Helical" evidence="7">
    <location>
        <begin position="125"/>
        <end position="146"/>
    </location>
</feature>
<dbReference type="PANTHER" id="PTHR30589:SF0">
    <property type="entry name" value="PHOSPHATIDYLGLYCEROL--PROLIPOPROTEIN DIACYLGLYCERYL TRANSFERASE"/>
    <property type="match status" value="1"/>
</dbReference>
<dbReference type="Proteomes" id="UP000768567">
    <property type="component" value="Unassembled WGS sequence"/>
</dbReference>
<feature type="region of interest" description="Disordered" evidence="8">
    <location>
        <begin position="332"/>
        <end position="405"/>
    </location>
</feature>
<reference evidence="9 10" key="1">
    <citation type="submission" date="2020-10" db="EMBL/GenBank/DDBJ databases">
        <title>ChiBAC.</title>
        <authorList>
            <person name="Zenner C."/>
            <person name="Hitch T.C.A."/>
            <person name="Clavel T."/>
        </authorList>
    </citation>
    <scope>NUCLEOTIDE SEQUENCE [LARGE SCALE GENOMIC DNA]</scope>
    <source>
        <strain evidence="9 10">DSM 109015</strain>
    </source>
</reference>
<keyword evidence="6 7" id="KW-0472">Membrane</keyword>
<feature type="compositionally biased region" description="Basic and acidic residues" evidence="8">
    <location>
        <begin position="389"/>
        <end position="405"/>
    </location>
</feature>
<dbReference type="GO" id="GO:0016740">
    <property type="term" value="F:transferase activity"/>
    <property type="evidence" value="ECO:0007669"/>
    <property type="project" value="UniProtKB-KW"/>
</dbReference>
<accession>A0ABR9R4H8</accession>
<feature type="transmembrane region" description="Helical" evidence="7">
    <location>
        <begin position="28"/>
        <end position="51"/>
    </location>
</feature>
<gene>
    <name evidence="7 9" type="primary">lgt</name>
    <name evidence="9" type="ORF">INF35_09680</name>
</gene>
<dbReference type="EMBL" id="JADCKC010000003">
    <property type="protein sequence ID" value="MBE5038051.1"/>
    <property type="molecule type" value="Genomic_DNA"/>
</dbReference>
<feature type="binding site" evidence="7">
    <location>
        <position position="144"/>
    </location>
    <ligand>
        <name>a 1,2-diacyl-sn-glycero-3-phospho-(1'-sn-glycerol)</name>
        <dbReference type="ChEBI" id="CHEBI:64716"/>
    </ligand>
</feature>
<feature type="transmembrane region" description="Helical" evidence="7">
    <location>
        <begin position="197"/>
        <end position="215"/>
    </location>
</feature>
<name>A0ABR9R4H8_9FIRM</name>
<feature type="transmembrane region" description="Helical" evidence="7">
    <location>
        <begin position="63"/>
        <end position="81"/>
    </location>
</feature>
<organism evidence="9 10">
    <name type="scientific">Gemmiger gallinarum</name>
    <dbReference type="NCBI Taxonomy" id="2779354"/>
    <lineage>
        <taxon>Bacteria</taxon>
        <taxon>Bacillati</taxon>
        <taxon>Bacillota</taxon>
        <taxon>Clostridia</taxon>
        <taxon>Eubacteriales</taxon>
        <taxon>Gemmiger</taxon>
    </lineage>
</organism>
<comment type="similarity">
    <text evidence="1 7">Belongs to the Lgt family.</text>
</comment>
<keyword evidence="10" id="KW-1185">Reference proteome</keyword>
<dbReference type="PROSITE" id="PS01311">
    <property type="entry name" value="LGT"/>
    <property type="match status" value="1"/>
</dbReference>
<comment type="subcellular location">
    <subcellularLocation>
        <location evidence="7">Cell membrane</location>
        <topology evidence="7">Multi-pass membrane protein</topology>
    </subcellularLocation>
</comment>